<keyword evidence="3" id="KW-0472">Membrane</keyword>
<keyword evidence="1" id="KW-0175">Coiled coil</keyword>
<evidence type="ECO:0000256" key="1">
    <source>
        <dbReference type="SAM" id="Coils"/>
    </source>
</evidence>
<keyword evidence="5" id="KW-1185">Reference proteome</keyword>
<sequence length="388" mass="44170">MSIFLAVPGLFRCHKAVITMPIPYLFVSLFSSSSVCSIICAYIAPSVVPLSVLLYVVTFVPLVTIIFTVTRTHKEEIDSIQQRYEKQLADSKEEMRQALDEQRCIHETEIERLSRTHQIQIATLDSKLGEAEKQAEQLVRDKKALEATLSKDANEKVARLSKEISSLNAALEMKSTEMKELRHINAKLQLKVEEIPPKDIEISKLKHRVHELKQLVDQKMNTEKVLASKYEELQRSARSHAEMSESMLKENDLLRYRIEEMESSTSEGEHNHSKQQSVDSTPLSSRQSSVTFRSRPSQSEKRPSSSILPSKITHSPHERMRRSADDDALTRSIVSVYLEQGRSRLSGSNADTIYAPEGTFIGTLRFFSGLCVRFLCTIGRMFDLLWPQ</sequence>
<evidence type="ECO:0000256" key="2">
    <source>
        <dbReference type="SAM" id="MobiDB-lite"/>
    </source>
</evidence>
<evidence type="ECO:0000313" key="5">
    <source>
        <dbReference type="Proteomes" id="UP000050794"/>
    </source>
</evidence>
<feature type="region of interest" description="Disordered" evidence="2">
    <location>
        <begin position="262"/>
        <end position="326"/>
    </location>
</feature>
<evidence type="ECO:0000256" key="3">
    <source>
        <dbReference type="SAM" id="Phobius"/>
    </source>
</evidence>
<organism evidence="5 6">
    <name type="scientific">Toxocara canis</name>
    <name type="common">Canine roundworm</name>
    <dbReference type="NCBI Taxonomy" id="6265"/>
    <lineage>
        <taxon>Eukaryota</taxon>
        <taxon>Metazoa</taxon>
        <taxon>Ecdysozoa</taxon>
        <taxon>Nematoda</taxon>
        <taxon>Chromadorea</taxon>
        <taxon>Rhabditida</taxon>
        <taxon>Spirurina</taxon>
        <taxon>Ascaridomorpha</taxon>
        <taxon>Ascaridoidea</taxon>
        <taxon>Toxocaridae</taxon>
        <taxon>Toxocara</taxon>
    </lineage>
</organism>
<protein>
    <submittedName>
        <fullName evidence="6">Macoilin</fullName>
    </submittedName>
</protein>
<evidence type="ECO:0000313" key="6">
    <source>
        <dbReference type="WBParaSite" id="TCNE_0001646801-mRNA-1"/>
    </source>
</evidence>
<dbReference type="Proteomes" id="UP000050794">
    <property type="component" value="Unassembled WGS sequence"/>
</dbReference>
<feature type="transmembrane region" description="Helical" evidence="3">
    <location>
        <begin position="25"/>
        <end position="45"/>
    </location>
</feature>
<accession>A0A183V6U7</accession>
<feature type="compositionally biased region" description="Basic and acidic residues" evidence="2">
    <location>
        <begin position="315"/>
        <end position="326"/>
    </location>
</feature>
<keyword evidence="3" id="KW-1133">Transmembrane helix</keyword>
<dbReference type="AlphaFoldDB" id="A0A183V6U7"/>
<reference evidence="6" key="1">
    <citation type="submission" date="2016-06" db="UniProtKB">
        <authorList>
            <consortium name="WormBaseParasite"/>
        </authorList>
    </citation>
    <scope>IDENTIFICATION</scope>
</reference>
<reference evidence="4 5" key="2">
    <citation type="submission" date="2018-11" db="EMBL/GenBank/DDBJ databases">
        <authorList>
            <consortium name="Pathogen Informatics"/>
        </authorList>
    </citation>
    <scope>NUCLEOTIDE SEQUENCE [LARGE SCALE GENOMIC DNA]</scope>
</reference>
<dbReference type="WBParaSite" id="TCNE_0001646801-mRNA-1">
    <property type="protein sequence ID" value="TCNE_0001646801-mRNA-1"/>
    <property type="gene ID" value="TCNE_0001646801"/>
</dbReference>
<feature type="compositionally biased region" description="Polar residues" evidence="2">
    <location>
        <begin position="274"/>
        <end position="297"/>
    </location>
</feature>
<proteinExistence type="predicted"/>
<name>A0A183V6U7_TOXCA</name>
<keyword evidence="3" id="KW-0812">Transmembrane</keyword>
<evidence type="ECO:0000313" key="4">
    <source>
        <dbReference type="EMBL" id="VDM47789.1"/>
    </source>
</evidence>
<feature type="transmembrane region" description="Helical" evidence="3">
    <location>
        <begin position="52"/>
        <end position="70"/>
    </location>
</feature>
<feature type="coiled-coil region" evidence="1">
    <location>
        <begin position="74"/>
        <end position="177"/>
    </location>
</feature>
<dbReference type="EMBL" id="UYWY01023621">
    <property type="protein sequence ID" value="VDM47789.1"/>
    <property type="molecule type" value="Genomic_DNA"/>
</dbReference>
<gene>
    <name evidence="4" type="ORF">TCNE_LOCUS16468</name>
</gene>